<evidence type="ECO:0000313" key="1">
    <source>
        <dbReference type="EMBL" id="KKK99520.1"/>
    </source>
</evidence>
<dbReference type="EMBL" id="LAZR01045171">
    <property type="protein sequence ID" value="KKK99520.1"/>
    <property type="molecule type" value="Genomic_DNA"/>
</dbReference>
<name>A0A0F9AMJ3_9ZZZZ</name>
<sequence>MKSRKDLRIQFSAACFASAAGLHTQIADIAGRQQLALECKRIAESVYSPAIAGFIFELAQSRGRLQQFRELVLMGLEIDMVRRLIMHKVYYSPHQIASLLRVPDVSKVTFGLRQGRFNLRRWVTFRIRYVASKVRYALTGKG</sequence>
<comment type="caution">
    <text evidence="1">The sequence shown here is derived from an EMBL/GenBank/DDBJ whole genome shotgun (WGS) entry which is preliminary data.</text>
</comment>
<protein>
    <submittedName>
        <fullName evidence="1">Uncharacterized protein</fullName>
    </submittedName>
</protein>
<reference evidence="1" key="1">
    <citation type="journal article" date="2015" name="Nature">
        <title>Complex archaea that bridge the gap between prokaryotes and eukaryotes.</title>
        <authorList>
            <person name="Spang A."/>
            <person name="Saw J.H."/>
            <person name="Jorgensen S.L."/>
            <person name="Zaremba-Niedzwiedzka K."/>
            <person name="Martijn J."/>
            <person name="Lind A.E."/>
            <person name="van Eijk R."/>
            <person name="Schleper C."/>
            <person name="Guy L."/>
            <person name="Ettema T.J."/>
        </authorList>
    </citation>
    <scope>NUCLEOTIDE SEQUENCE</scope>
</reference>
<organism evidence="1">
    <name type="scientific">marine sediment metagenome</name>
    <dbReference type="NCBI Taxonomy" id="412755"/>
    <lineage>
        <taxon>unclassified sequences</taxon>
        <taxon>metagenomes</taxon>
        <taxon>ecological metagenomes</taxon>
    </lineage>
</organism>
<dbReference type="AlphaFoldDB" id="A0A0F9AMJ3"/>
<accession>A0A0F9AMJ3</accession>
<gene>
    <name evidence="1" type="ORF">LCGC14_2631950</name>
</gene>
<proteinExistence type="predicted"/>